<dbReference type="CDD" id="cd05398">
    <property type="entry name" value="NT_ClassII-CCAase"/>
    <property type="match status" value="1"/>
</dbReference>
<evidence type="ECO:0000259" key="6">
    <source>
        <dbReference type="Pfam" id="PF01743"/>
    </source>
</evidence>
<feature type="compositionally biased region" description="Polar residues" evidence="5">
    <location>
        <begin position="772"/>
        <end position="781"/>
    </location>
</feature>
<evidence type="ECO:0000313" key="8">
    <source>
        <dbReference type="EMBL" id="KAH0764040.1"/>
    </source>
</evidence>
<dbReference type="Gene3D" id="1.10.3090.10">
    <property type="entry name" value="cca-adding enzyme, domain 2"/>
    <property type="match status" value="1"/>
</dbReference>
<reference evidence="8 9" key="1">
    <citation type="journal article" date="2021" name="bioRxiv">
        <title>Chromosome-scale and haplotype-resolved genome assembly of a tetraploid potato cultivar.</title>
        <authorList>
            <person name="Sun H."/>
            <person name="Jiao W.-B."/>
            <person name="Krause K."/>
            <person name="Campoy J.A."/>
            <person name="Goel M."/>
            <person name="Folz-Donahue K."/>
            <person name="Kukat C."/>
            <person name="Huettel B."/>
            <person name="Schneeberger K."/>
        </authorList>
    </citation>
    <scope>NUCLEOTIDE SEQUENCE [LARGE SCALE GENOMIC DNA]</scope>
    <source>
        <strain evidence="8">SolTubOtavaFocal</strain>
        <tissue evidence="8">Leaves</tissue>
    </source>
</reference>
<evidence type="ECO:0008006" key="10">
    <source>
        <dbReference type="Google" id="ProtNLM"/>
    </source>
</evidence>
<dbReference type="PANTHER" id="PTHR43051">
    <property type="entry name" value="POLYNUCLEOTIDE ADENYLYLTRANSFERASE FAMILY PROTEIN"/>
    <property type="match status" value="1"/>
</dbReference>
<dbReference type="SUPFAM" id="SSF81301">
    <property type="entry name" value="Nucleotidyltransferase"/>
    <property type="match status" value="1"/>
</dbReference>
<evidence type="ECO:0000256" key="5">
    <source>
        <dbReference type="SAM" id="MobiDB-lite"/>
    </source>
</evidence>
<sequence>MPPSLLQLLLYRTVEFSSFMAAISNLTRENVLLSRLKLKALVYLQVPCWKFKQHTFAECERESQVSADSGIESVVEAGQIDFSKWRKLDSRNFGISRSMIPPSPRVVLKILHGEGFEAYLVGGCVRDLILNRIPKDFDIITNATLRQIKKQFRRCEIVGRIFPICRVHVKGSIVEVSSFDTVAKHAEKEEAPLVPKMPKGCPEKDFILWNNSMHRDFTINSLFFNPFVNRIYDYANAMQDLRSLKLRTLVPAHLSFGEDCARILRGLRLAARLNLSFTKEIEDAMHELSSAIMSLSNSRIMMELNYMMSYGAAEPSLSLLQRYNILEIVLPFHGTYLTQQASKQLGKSSVMLMKLFSSLDQSVTCGQPSHDSVWVALLVFHMALITHPQHVFVILTFASVLYHANWKEAVKFAEKHSEDAAVYGPEFSDSQGSISEDELAKKVAQLAVQVQKSINILTDRDSLLEAMSKFPGAPCSGLGKVCVHTTLPRPHLWDYTGAVELMFDILVKDVTSLKTRKDVYRIDYVSLGKGNMCETRFLLGKVILDTIIPRVTQGVKVIKEEKHILLGVDGQQKEDASHKNFLQNLELMKPEFVSDDDDNLLNENYQLQHDIFEKKRLNHEGCSYLVEAVTKKQKIVAAEHYEELAVKKQDLIDDTDCLSQELDRVRDTVTMKKIKGEDAQLPKDEIRMLLEEVKYQQHCRDATGKEKKNSVINPLNLLMNNVATKDHKFTDKYDSLQQEHCIDQVNEKLDGENHNSRGKKFASTEKGRRTVSKQTLSTLFR</sequence>
<evidence type="ECO:0000259" key="7">
    <source>
        <dbReference type="Pfam" id="PF12627"/>
    </source>
</evidence>
<keyword evidence="4" id="KW-0694">RNA-binding</keyword>
<dbReference type="InterPro" id="IPR043519">
    <property type="entry name" value="NT_sf"/>
</dbReference>
<evidence type="ECO:0000256" key="2">
    <source>
        <dbReference type="ARBA" id="ARBA00022679"/>
    </source>
</evidence>
<dbReference type="Proteomes" id="UP000826656">
    <property type="component" value="Unassembled WGS sequence"/>
</dbReference>
<protein>
    <recommendedName>
        <fullName evidence="10">Poly(A) polymerase</fullName>
    </recommendedName>
</protein>
<feature type="region of interest" description="Disordered" evidence="5">
    <location>
        <begin position="748"/>
        <end position="781"/>
    </location>
</feature>
<dbReference type="PANTHER" id="PTHR43051:SF1">
    <property type="entry name" value="POLYNUCLEOTIDE ADENYLYLTRANSFERASE FAMILY PROTEIN"/>
    <property type="match status" value="1"/>
</dbReference>
<dbReference type="InterPro" id="IPR032828">
    <property type="entry name" value="PolyA_RNA-bd"/>
</dbReference>
<dbReference type="Gene3D" id="3.30.460.10">
    <property type="entry name" value="Beta Polymerase, domain 2"/>
    <property type="match status" value="1"/>
</dbReference>
<feature type="domain" description="Poly A polymerase head" evidence="6">
    <location>
        <begin position="118"/>
        <end position="247"/>
    </location>
</feature>
<evidence type="ECO:0000256" key="3">
    <source>
        <dbReference type="ARBA" id="ARBA00022741"/>
    </source>
</evidence>
<evidence type="ECO:0000313" key="9">
    <source>
        <dbReference type="Proteomes" id="UP000826656"/>
    </source>
</evidence>
<evidence type="ECO:0000256" key="1">
    <source>
        <dbReference type="ARBA" id="ARBA00007265"/>
    </source>
</evidence>
<keyword evidence="9" id="KW-1185">Reference proteome</keyword>
<dbReference type="Pfam" id="PF01743">
    <property type="entry name" value="PolyA_pol"/>
    <property type="match status" value="1"/>
</dbReference>
<name>A0ABQ7VJ04_SOLTU</name>
<keyword evidence="3" id="KW-0547">Nucleotide-binding</keyword>
<dbReference type="InterPro" id="IPR052191">
    <property type="entry name" value="tRNA_ntf/polyA_polymerase_I"/>
</dbReference>
<dbReference type="InterPro" id="IPR002646">
    <property type="entry name" value="PolA_pol_head_dom"/>
</dbReference>
<comment type="similarity">
    <text evidence="1 4">Belongs to the tRNA nucleotidyltransferase/poly(A) polymerase family.</text>
</comment>
<gene>
    <name evidence="8" type="ORF">KY290_020113</name>
</gene>
<keyword evidence="2 4" id="KW-0808">Transferase</keyword>
<evidence type="ECO:0000256" key="4">
    <source>
        <dbReference type="RuleBase" id="RU003953"/>
    </source>
</evidence>
<dbReference type="SUPFAM" id="SSF81891">
    <property type="entry name" value="Poly A polymerase C-terminal region-like"/>
    <property type="match status" value="1"/>
</dbReference>
<comment type="caution">
    <text evidence="8">The sequence shown here is derived from an EMBL/GenBank/DDBJ whole genome shotgun (WGS) entry which is preliminary data.</text>
</comment>
<dbReference type="Pfam" id="PF12627">
    <property type="entry name" value="PolyA_pol_RNAbd"/>
    <property type="match status" value="1"/>
</dbReference>
<accession>A0ABQ7VJ04</accession>
<feature type="domain" description="tRNA nucleotidyltransferase/poly(A) polymerase RNA and SrmB- binding" evidence="7">
    <location>
        <begin position="275"/>
        <end position="333"/>
    </location>
</feature>
<dbReference type="EMBL" id="JAIVGD010000013">
    <property type="protein sequence ID" value="KAH0764040.1"/>
    <property type="molecule type" value="Genomic_DNA"/>
</dbReference>
<organism evidence="8 9">
    <name type="scientific">Solanum tuberosum</name>
    <name type="common">Potato</name>
    <dbReference type="NCBI Taxonomy" id="4113"/>
    <lineage>
        <taxon>Eukaryota</taxon>
        <taxon>Viridiplantae</taxon>
        <taxon>Streptophyta</taxon>
        <taxon>Embryophyta</taxon>
        <taxon>Tracheophyta</taxon>
        <taxon>Spermatophyta</taxon>
        <taxon>Magnoliopsida</taxon>
        <taxon>eudicotyledons</taxon>
        <taxon>Gunneridae</taxon>
        <taxon>Pentapetalae</taxon>
        <taxon>asterids</taxon>
        <taxon>lamiids</taxon>
        <taxon>Solanales</taxon>
        <taxon>Solanaceae</taxon>
        <taxon>Solanoideae</taxon>
        <taxon>Solaneae</taxon>
        <taxon>Solanum</taxon>
    </lineage>
</organism>
<proteinExistence type="inferred from homology"/>